<organism evidence="2 3">
    <name type="scientific">Sphingomonas metalli</name>
    <dbReference type="NCBI Taxonomy" id="1779358"/>
    <lineage>
        <taxon>Bacteria</taxon>
        <taxon>Pseudomonadati</taxon>
        <taxon>Pseudomonadota</taxon>
        <taxon>Alphaproteobacteria</taxon>
        <taxon>Sphingomonadales</taxon>
        <taxon>Sphingomonadaceae</taxon>
        <taxon>Sphingomonas</taxon>
    </lineage>
</organism>
<keyword evidence="1" id="KW-1133">Transmembrane helix</keyword>
<dbReference type="Proteomes" id="UP000623067">
    <property type="component" value="Unassembled WGS sequence"/>
</dbReference>
<gene>
    <name evidence="2" type="ORF">GCM10011380_19660</name>
</gene>
<evidence type="ECO:0000313" key="3">
    <source>
        <dbReference type="Proteomes" id="UP000623067"/>
    </source>
</evidence>
<feature type="transmembrane region" description="Helical" evidence="1">
    <location>
        <begin position="131"/>
        <end position="154"/>
    </location>
</feature>
<proteinExistence type="predicted"/>
<keyword evidence="3" id="KW-1185">Reference proteome</keyword>
<comment type="caution">
    <text evidence="2">The sequence shown here is derived from an EMBL/GenBank/DDBJ whole genome shotgun (WGS) entry which is preliminary data.</text>
</comment>
<reference evidence="2" key="2">
    <citation type="submission" date="2020-09" db="EMBL/GenBank/DDBJ databases">
        <authorList>
            <person name="Sun Q."/>
            <person name="Zhou Y."/>
        </authorList>
    </citation>
    <scope>NUCLEOTIDE SEQUENCE</scope>
    <source>
        <strain evidence="2">CGMCC 1.15330</strain>
    </source>
</reference>
<evidence type="ECO:0000256" key="1">
    <source>
        <dbReference type="SAM" id="Phobius"/>
    </source>
</evidence>
<sequence>MSSLPIVKTLSVCTAAGKRSARHELLWNIGFAFLQVIVIALIVLFSRSIYEMPSRVWAVISGGELMVYAASVCGSVLYSLRHNFDGPIPDALKESATPLGVFWVSAGGCMFVAVIAYIIRRLGQLNNFPVNIGVIDTVSVILFIFSIIIAYVVFSLKHSLASGMTPATTEQTASFREQWEARRDA</sequence>
<protein>
    <submittedName>
        <fullName evidence="2">Uncharacterized protein</fullName>
    </submittedName>
</protein>
<dbReference type="EMBL" id="BMIH01000002">
    <property type="protein sequence ID" value="GGB30247.1"/>
    <property type="molecule type" value="Genomic_DNA"/>
</dbReference>
<keyword evidence="1" id="KW-0472">Membrane</keyword>
<feature type="transmembrane region" description="Helical" evidence="1">
    <location>
        <begin position="100"/>
        <end position="119"/>
    </location>
</feature>
<feature type="transmembrane region" description="Helical" evidence="1">
    <location>
        <begin position="25"/>
        <end position="45"/>
    </location>
</feature>
<reference evidence="2" key="1">
    <citation type="journal article" date="2014" name="Int. J. Syst. Evol. Microbiol.">
        <title>Complete genome sequence of Corynebacterium casei LMG S-19264T (=DSM 44701T), isolated from a smear-ripened cheese.</title>
        <authorList>
            <consortium name="US DOE Joint Genome Institute (JGI-PGF)"/>
            <person name="Walter F."/>
            <person name="Albersmeier A."/>
            <person name="Kalinowski J."/>
            <person name="Ruckert C."/>
        </authorList>
    </citation>
    <scope>NUCLEOTIDE SEQUENCE</scope>
    <source>
        <strain evidence="2">CGMCC 1.15330</strain>
    </source>
</reference>
<keyword evidence="1" id="KW-0812">Transmembrane</keyword>
<accession>A0A916WT29</accession>
<dbReference type="AlphaFoldDB" id="A0A916WT29"/>
<feature type="transmembrane region" description="Helical" evidence="1">
    <location>
        <begin position="57"/>
        <end position="80"/>
    </location>
</feature>
<evidence type="ECO:0000313" key="2">
    <source>
        <dbReference type="EMBL" id="GGB30247.1"/>
    </source>
</evidence>
<name>A0A916WT29_9SPHN</name>